<dbReference type="Gene3D" id="1.25.40.10">
    <property type="entry name" value="Tetratricopeptide repeat domain"/>
    <property type="match status" value="1"/>
</dbReference>
<keyword evidence="1" id="KW-0677">Repeat</keyword>
<evidence type="ECO:0000313" key="4">
    <source>
        <dbReference type="Proteomes" id="UP001151760"/>
    </source>
</evidence>
<dbReference type="InterPro" id="IPR046960">
    <property type="entry name" value="PPR_At4g14850-like_plant"/>
</dbReference>
<dbReference type="Pfam" id="PF01535">
    <property type="entry name" value="PPR"/>
    <property type="match status" value="1"/>
</dbReference>
<evidence type="ECO:0000256" key="2">
    <source>
        <dbReference type="PROSITE-ProRule" id="PRU00708"/>
    </source>
</evidence>
<name>A0ABQ4XQU8_9ASTR</name>
<evidence type="ECO:0000256" key="1">
    <source>
        <dbReference type="ARBA" id="ARBA00022737"/>
    </source>
</evidence>
<gene>
    <name evidence="3" type="ORF">Tco_0682333</name>
</gene>
<organism evidence="3 4">
    <name type="scientific">Tanacetum coccineum</name>
    <dbReference type="NCBI Taxonomy" id="301880"/>
    <lineage>
        <taxon>Eukaryota</taxon>
        <taxon>Viridiplantae</taxon>
        <taxon>Streptophyta</taxon>
        <taxon>Embryophyta</taxon>
        <taxon>Tracheophyta</taxon>
        <taxon>Spermatophyta</taxon>
        <taxon>Magnoliopsida</taxon>
        <taxon>eudicotyledons</taxon>
        <taxon>Gunneridae</taxon>
        <taxon>Pentapetalae</taxon>
        <taxon>asterids</taxon>
        <taxon>campanulids</taxon>
        <taxon>Asterales</taxon>
        <taxon>Asteraceae</taxon>
        <taxon>Asteroideae</taxon>
        <taxon>Anthemideae</taxon>
        <taxon>Anthemidinae</taxon>
        <taxon>Tanacetum</taxon>
    </lineage>
</organism>
<accession>A0ABQ4XQU8</accession>
<dbReference type="PANTHER" id="PTHR47926">
    <property type="entry name" value="PENTATRICOPEPTIDE REPEAT-CONTAINING PROTEIN"/>
    <property type="match status" value="1"/>
</dbReference>
<proteinExistence type="predicted"/>
<dbReference type="Proteomes" id="UP001151760">
    <property type="component" value="Unassembled WGS sequence"/>
</dbReference>
<reference evidence="3" key="2">
    <citation type="submission" date="2022-01" db="EMBL/GenBank/DDBJ databases">
        <authorList>
            <person name="Yamashiro T."/>
            <person name="Shiraishi A."/>
            <person name="Satake H."/>
            <person name="Nakayama K."/>
        </authorList>
    </citation>
    <scope>NUCLEOTIDE SEQUENCE</scope>
</reference>
<comment type="caution">
    <text evidence="3">The sequence shown here is derived from an EMBL/GenBank/DDBJ whole genome shotgun (WGS) entry which is preliminary data.</text>
</comment>
<dbReference type="InterPro" id="IPR011990">
    <property type="entry name" value="TPR-like_helical_dom_sf"/>
</dbReference>
<keyword evidence="4" id="KW-1185">Reference proteome</keyword>
<evidence type="ECO:0000313" key="3">
    <source>
        <dbReference type="EMBL" id="GJS67768.1"/>
    </source>
</evidence>
<sequence>MWKWFSAKTIFQPVDDDVKDLVTWSVMISCFSHNGMESQALLTFVEMLSKEYARIGEAVFGFLIKIGYFRSDICVGCALIDSFTKVFCDLEYAKKVFDQMPERNSVMWNLMITRFG</sequence>
<feature type="repeat" description="PPR" evidence="2">
    <location>
        <begin position="20"/>
        <end position="54"/>
    </location>
</feature>
<dbReference type="InterPro" id="IPR002885">
    <property type="entry name" value="PPR_rpt"/>
</dbReference>
<dbReference type="NCBIfam" id="TIGR00756">
    <property type="entry name" value="PPR"/>
    <property type="match status" value="1"/>
</dbReference>
<dbReference type="EMBL" id="BQNB010009742">
    <property type="protein sequence ID" value="GJS67768.1"/>
    <property type="molecule type" value="Genomic_DNA"/>
</dbReference>
<dbReference type="PROSITE" id="PS51375">
    <property type="entry name" value="PPR"/>
    <property type="match status" value="1"/>
</dbReference>
<reference evidence="3" key="1">
    <citation type="journal article" date="2022" name="Int. J. Mol. Sci.">
        <title>Draft Genome of Tanacetum Coccineum: Genomic Comparison of Closely Related Tanacetum-Family Plants.</title>
        <authorList>
            <person name="Yamashiro T."/>
            <person name="Shiraishi A."/>
            <person name="Nakayama K."/>
            <person name="Satake H."/>
        </authorList>
    </citation>
    <scope>NUCLEOTIDE SEQUENCE</scope>
</reference>
<protein>
    <submittedName>
        <fullName evidence="3">Pentatricopeptide repeat-containing protein</fullName>
    </submittedName>
</protein>